<feature type="transmembrane region" description="Helical" evidence="1">
    <location>
        <begin position="199"/>
        <end position="220"/>
    </location>
</feature>
<dbReference type="AlphaFoldDB" id="A0A3D9LKW3"/>
<keyword evidence="1" id="KW-0472">Membrane</keyword>
<keyword evidence="3" id="KW-1185">Reference proteome</keyword>
<sequence>MQLNSNHIKILKGILWVLHIVGAAGTVYPPTRELVVPLTPANLILSVLLLALAHRESFKTFIYFFVWAFSIGMIVEIVGVQTSFPFGEYSYGAVLGWKVLGVPLLIGINWFMLAYTLGDLAGRTTYPPFIKALLGGAGMALLDFLIEPVAIHLHYWNWASTTVPIQNYLAWFIIGFTLQIPLQSTNYGRSISISAKNCWNPLSSTLVFAQILYFSVVFIFTNL</sequence>
<dbReference type="Proteomes" id="UP000256779">
    <property type="component" value="Unassembled WGS sequence"/>
</dbReference>
<gene>
    <name evidence="2" type="ORF">C7460_101421</name>
</gene>
<reference evidence="2 3" key="1">
    <citation type="submission" date="2018-07" db="EMBL/GenBank/DDBJ databases">
        <title>Genomic Encyclopedia of Type Strains, Phase IV (KMG-IV): sequencing the most valuable type-strain genomes for metagenomic binning, comparative biology and taxonomic classification.</title>
        <authorList>
            <person name="Goeker M."/>
        </authorList>
    </citation>
    <scope>NUCLEOTIDE SEQUENCE [LARGE SCALE GENOMIC DNA]</scope>
    <source>
        <strain evidence="2 3">DSM 4134</strain>
    </source>
</reference>
<comment type="caution">
    <text evidence="2">The sequence shown here is derived from an EMBL/GenBank/DDBJ whole genome shotgun (WGS) entry which is preliminary data.</text>
</comment>
<dbReference type="EMBL" id="QREG01000001">
    <property type="protein sequence ID" value="REE05902.1"/>
    <property type="molecule type" value="Genomic_DNA"/>
</dbReference>
<organism evidence="2 3">
    <name type="scientific">Marinoscillum furvescens DSM 4134</name>
    <dbReference type="NCBI Taxonomy" id="1122208"/>
    <lineage>
        <taxon>Bacteria</taxon>
        <taxon>Pseudomonadati</taxon>
        <taxon>Bacteroidota</taxon>
        <taxon>Cytophagia</taxon>
        <taxon>Cytophagales</taxon>
        <taxon>Reichenbachiellaceae</taxon>
        <taxon>Marinoscillum</taxon>
    </lineage>
</organism>
<feature type="transmembrane region" description="Helical" evidence="1">
    <location>
        <begin position="10"/>
        <end position="28"/>
    </location>
</feature>
<evidence type="ECO:0000313" key="3">
    <source>
        <dbReference type="Proteomes" id="UP000256779"/>
    </source>
</evidence>
<evidence type="ECO:0000256" key="1">
    <source>
        <dbReference type="SAM" id="Phobius"/>
    </source>
</evidence>
<feature type="transmembrane region" description="Helical" evidence="1">
    <location>
        <begin position="132"/>
        <end position="156"/>
    </location>
</feature>
<evidence type="ECO:0000313" key="2">
    <source>
        <dbReference type="EMBL" id="REE05902.1"/>
    </source>
</evidence>
<feature type="transmembrane region" description="Helical" evidence="1">
    <location>
        <begin position="100"/>
        <end position="120"/>
    </location>
</feature>
<dbReference type="PANTHER" id="PTHR39419">
    <property type="entry name" value="SLL0814 PROTEIN"/>
    <property type="match status" value="1"/>
</dbReference>
<keyword evidence="1" id="KW-0812">Transmembrane</keyword>
<dbReference type="PANTHER" id="PTHR39419:SF1">
    <property type="entry name" value="SLL0814 PROTEIN"/>
    <property type="match status" value="1"/>
</dbReference>
<feature type="transmembrane region" description="Helical" evidence="1">
    <location>
        <begin position="60"/>
        <end position="80"/>
    </location>
</feature>
<feature type="transmembrane region" description="Helical" evidence="1">
    <location>
        <begin position="34"/>
        <end position="53"/>
    </location>
</feature>
<dbReference type="OrthoDB" id="9811293at2"/>
<proteinExistence type="predicted"/>
<keyword evidence="1" id="KW-1133">Transmembrane helix</keyword>
<dbReference type="Pfam" id="PF04240">
    <property type="entry name" value="Caroten_synth"/>
    <property type="match status" value="1"/>
</dbReference>
<protein>
    <submittedName>
        <fullName evidence="2">Putative membrane protein</fullName>
    </submittedName>
</protein>
<dbReference type="InterPro" id="IPR007354">
    <property type="entry name" value="CruF-like"/>
</dbReference>
<accession>A0A3D9LKW3</accession>
<name>A0A3D9LKW3_MARFU</name>
<dbReference type="RefSeq" id="WP_115866396.1">
    <property type="nucleotide sequence ID" value="NZ_QREG01000001.1"/>
</dbReference>